<feature type="transmembrane region" description="Helical" evidence="1">
    <location>
        <begin position="164"/>
        <end position="188"/>
    </location>
</feature>
<keyword evidence="1" id="KW-1133">Transmembrane helix</keyword>
<name>A0A2H1WC59_SPOFR</name>
<dbReference type="AlphaFoldDB" id="A0A2H1WC59"/>
<evidence type="ECO:0000313" key="2">
    <source>
        <dbReference type="EMBL" id="SOQ50422.1"/>
    </source>
</evidence>
<evidence type="ECO:0000256" key="1">
    <source>
        <dbReference type="SAM" id="Phobius"/>
    </source>
</evidence>
<feature type="transmembrane region" description="Helical" evidence="1">
    <location>
        <begin position="111"/>
        <end position="131"/>
    </location>
</feature>
<keyword evidence="1" id="KW-0812">Transmembrane</keyword>
<feature type="transmembrane region" description="Helical" evidence="1">
    <location>
        <begin position="76"/>
        <end position="99"/>
    </location>
</feature>
<dbReference type="EMBL" id="ODYU01007552">
    <property type="protein sequence ID" value="SOQ50422.1"/>
    <property type="molecule type" value="Genomic_DNA"/>
</dbReference>
<proteinExistence type="predicted"/>
<gene>
    <name evidence="2" type="primary">SFRICE027673.1</name>
    <name evidence="2" type="ORF">SFRICE_027673.1</name>
</gene>
<reference evidence="2" key="1">
    <citation type="submission" date="2016-07" db="EMBL/GenBank/DDBJ databases">
        <authorList>
            <person name="Bretaudeau A."/>
        </authorList>
    </citation>
    <scope>NUCLEOTIDE SEQUENCE</scope>
    <source>
        <strain evidence="2">Rice</strain>
        <tissue evidence="2">Whole body</tissue>
    </source>
</reference>
<protein>
    <submittedName>
        <fullName evidence="2">SFRICE027673.1</fullName>
    </submittedName>
</protein>
<accession>A0A2H1WC59</accession>
<sequence length="393" mass="46321">MSFHERKISNRIHVLMYNTEPEPSNKLNNDENIVLSEHVVEPYLVSILRPLNIIQNVFFCAKYRIKGRFIKPISRLYSAVSVIFYVFLTVYLYCMFFAIKNKGGVDDFEHFFMNVFDYVLFAVGGFVNFFVNIKQKYNNVLYVLKIQNVHRILKLNERCYNRTIISNWVCVLAINCFHVSWILIYYFAFKDVDFLNTLSIYSNVRFDVNVIYATACLRLMTESLKIWTTHLEMSAYMSDSQDQFYWNSLFGCYMDITEIFQIVEMSFQHMIFFYLIHTCSNSLLDIWVRYTLLTCSSLTWVIKNVLIITFLCVECEKYYSAIKQVESTCSQMITSKRSSEKQKIFCKNILRVQGATFNKLRVCGLFAVDASLPLRVCAFITTYTIVLLQFVFL</sequence>
<keyword evidence="1" id="KW-0472">Membrane</keyword>
<organism evidence="2">
    <name type="scientific">Spodoptera frugiperda</name>
    <name type="common">Fall armyworm</name>
    <dbReference type="NCBI Taxonomy" id="7108"/>
    <lineage>
        <taxon>Eukaryota</taxon>
        <taxon>Metazoa</taxon>
        <taxon>Ecdysozoa</taxon>
        <taxon>Arthropoda</taxon>
        <taxon>Hexapoda</taxon>
        <taxon>Insecta</taxon>
        <taxon>Pterygota</taxon>
        <taxon>Neoptera</taxon>
        <taxon>Endopterygota</taxon>
        <taxon>Lepidoptera</taxon>
        <taxon>Glossata</taxon>
        <taxon>Ditrysia</taxon>
        <taxon>Noctuoidea</taxon>
        <taxon>Noctuidae</taxon>
        <taxon>Amphipyrinae</taxon>
        <taxon>Spodoptera</taxon>
    </lineage>
</organism>